<dbReference type="OrthoDB" id="9758923at2"/>
<dbReference type="Gene3D" id="2.115.10.20">
    <property type="entry name" value="Glycosyl hydrolase domain, family 43"/>
    <property type="match status" value="2"/>
</dbReference>
<dbReference type="SUPFAM" id="SSF75005">
    <property type="entry name" value="Arabinanase/levansucrase/invertase"/>
    <property type="match status" value="2"/>
</dbReference>
<organism evidence="1 2">
    <name type="scientific">Paenibacillus thalictri</name>
    <dbReference type="NCBI Taxonomy" id="2527873"/>
    <lineage>
        <taxon>Bacteria</taxon>
        <taxon>Bacillati</taxon>
        <taxon>Bacillota</taxon>
        <taxon>Bacilli</taxon>
        <taxon>Bacillales</taxon>
        <taxon>Paenibacillaceae</taxon>
        <taxon>Paenibacillus</taxon>
    </lineage>
</organism>
<evidence type="ECO:0008006" key="3">
    <source>
        <dbReference type="Google" id="ProtNLM"/>
    </source>
</evidence>
<dbReference type="AlphaFoldDB" id="A0A4Q9DUW0"/>
<dbReference type="Proteomes" id="UP000293142">
    <property type="component" value="Unassembled WGS sequence"/>
</dbReference>
<protein>
    <recommendedName>
        <fullName evidence="3">Glycosyl hydrolase family 32 N-terminal domain-containing protein</fullName>
    </recommendedName>
</protein>
<dbReference type="InterPro" id="IPR023296">
    <property type="entry name" value="Glyco_hydro_beta-prop_sf"/>
</dbReference>
<sequence>MLLFVKDRGYSRWSSMMNCESGLRRRILLTRFKLSDIPSPILLQGNERIAYRDPAVIYQDGVFRLYCTLTETEPDGTVYMYTAMSQSRDLLRWTEPKKLTPRDRSLNFSSPGNIIRFRDKWVMCLQTYPRPNGEKYGNRTSRIWMMESTDLDRWSAPELLKVKGDDVPVEQMGRMIDPYLIESNDEPGKWYCFYKQNGVSVSCSYDLEKWTFCGNENAGENVCILNLEDQYVMFHSPENGIGIMRSSDLRHWTHDDVLLTFGQREWDWARGRITAGFVLDCRQVQGIEKFLMFFHGSGPEDEHIIFDTHACIGLAWSDDLREWSWPR</sequence>
<evidence type="ECO:0000313" key="2">
    <source>
        <dbReference type="Proteomes" id="UP000293142"/>
    </source>
</evidence>
<keyword evidence="2" id="KW-1185">Reference proteome</keyword>
<accession>A0A4Q9DUW0</accession>
<reference evidence="1 2" key="1">
    <citation type="submission" date="2019-02" db="EMBL/GenBank/DDBJ databases">
        <title>Paenibacillus sp. nov., isolated from surface-sterilized tissue of Thalictrum simplex L.</title>
        <authorList>
            <person name="Tuo L."/>
        </authorList>
    </citation>
    <scope>NUCLEOTIDE SEQUENCE [LARGE SCALE GENOMIC DNA]</scope>
    <source>
        <strain evidence="1 2">N2SHLJ1</strain>
    </source>
</reference>
<name>A0A4Q9DUW0_9BACL</name>
<gene>
    <name evidence="1" type="ORF">EYB31_06895</name>
</gene>
<comment type="caution">
    <text evidence="1">The sequence shown here is derived from an EMBL/GenBank/DDBJ whole genome shotgun (WGS) entry which is preliminary data.</text>
</comment>
<evidence type="ECO:0000313" key="1">
    <source>
        <dbReference type="EMBL" id="TBL80145.1"/>
    </source>
</evidence>
<proteinExistence type="predicted"/>
<dbReference type="EMBL" id="SIRE01000005">
    <property type="protein sequence ID" value="TBL80145.1"/>
    <property type="molecule type" value="Genomic_DNA"/>
</dbReference>